<feature type="compositionally biased region" description="Polar residues" evidence="1">
    <location>
        <begin position="22"/>
        <end position="31"/>
    </location>
</feature>
<protein>
    <submittedName>
        <fullName evidence="2">Uncharacterized protein</fullName>
    </submittedName>
</protein>
<feature type="compositionally biased region" description="Basic and acidic residues" evidence="1">
    <location>
        <begin position="41"/>
        <end position="51"/>
    </location>
</feature>
<organism evidence="2 3">
    <name type="scientific">Collybiopsis luxurians FD-317 M1</name>
    <dbReference type="NCBI Taxonomy" id="944289"/>
    <lineage>
        <taxon>Eukaryota</taxon>
        <taxon>Fungi</taxon>
        <taxon>Dikarya</taxon>
        <taxon>Basidiomycota</taxon>
        <taxon>Agaricomycotina</taxon>
        <taxon>Agaricomycetes</taxon>
        <taxon>Agaricomycetidae</taxon>
        <taxon>Agaricales</taxon>
        <taxon>Marasmiineae</taxon>
        <taxon>Omphalotaceae</taxon>
        <taxon>Collybiopsis</taxon>
        <taxon>Collybiopsis luxurians</taxon>
    </lineage>
</organism>
<gene>
    <name evidence="2" type="ORF">GYMLUDRAFT_253400</name>
</gene>
<feature type="region of interest" description="Disordered" evidence="1">
    <location>
        <begin position="1"/>
        <end position="51"/>
    </location>
</feature>
<proteinExistence type="predicted"/>
<dbReference type="HOGENOM" id="CLU_1079895_0_0_1"/>
<feature type="compositionally biased region" description="Pro residues" evidence="1">
    <location>
        <begin position="75"/>
        <end position="85"/>
    </location>
</feature>
<evidence type="ECO:0000313" key="3">
    <source>
        <dbReference type="Proteomes" id="UP000053593"/>
    </source>
</evidence>
<dbReference type="AlphaFoldDB" id="A0A0D0C5E7"/>
<dbReference type="Proteomes" id="UP000053593">
    <property type="component" value="Unassembled WGS sequence"/>
</dbReference>
<accession>A0A0D0C5E7</accession>
<dbReference type="EMBL" id="KN834949">
    <property type="protein sequence ID" value="KIK49958.1"/>
    <property type="molecule type" value="Genomic_DNA"/>
</dbReference>
<reference evidence="2 3" key="1">
    <citation type="submission" date="2014-04" db="EMBL/GenBank/DDBJ databases">
        <title>Evolutionary Origins and Diversification of the Mycorrhizal Mutualists.</title>
        <authorList>
            <consortium name="DOE Joint Genome Institute"/>
            <consortium name="Mycorrhizal Genomics Consortium"/>
            <person name="Kohler A."/>
            <person name="Kuo A."/>
            <person name="Nagy L.G."/>
            <person name="Floudas D."/>
            <person name="Copeland A."/>
            <person name="Barry K.W."/>
            <person name="Cichocki N."/>
            <person name="Veneault-Fourrey C."/>
            <person name="LaButti K."/>
            <person name="Lindquist E.A."/>
            <person name="Lipzen A."/>
            <person name="Lundell T."/>
            <person name="Morin E."/>
            <person name="Murat C."/>
            <person name="Riley R."/>
            <person name="Ohm R."/>
            <person name="Sun H."/>
            <person name="Tunlid A."/>
            <person name="Henrissat B."/>
            <person name="Grigoriev I.V."/>
            <person name="Hibbett D.S."/>
            <person name="Martin F."/>
        </authorList>
    </citation>
    <scope>NUCLEOTIDE SEQUENCE [LARGE SCALE GENOMIC DNA]</scope>
    <source>
        <strain evidence="2 3">FD-317 M1</strain>
    </source>
</reference>
<keyword evidence="3" id="KW-1185">Reference proteome</keyword>
<evidence type="ECO:0000313" key="2">
    <source>
        <dbReference type="EMBL" id="KIK49958.1"/>
    </source>
</evidence>
<name>A0A0D0C5E7_9AGAR</name>
<sequence>MPAPKIYKTKQAKQEARKKSNSKYYAQNQDNINKRRRDKYRQHLSEERPDLYHRLLQREEKRSAFRLVEEQSGRPPTPPNTPVPPTWTNDTVPVDTRLIQLPVESPLQLQRPLLVTQASVEPPLPLQSPIAIVEASVEPPLQFPSSPIADAKSIPPRVKKYHHVTHKPQLLPPPKMALKAVEAIFDRYIEKIGGNWNNFFHGLVWSFIDSDGATGLEIEEQYEEGLSWVADIRQCMKALEASAERAGDQISLELGWGD</sequence>
<feature type="region of interest" description="Disordered" evidence="1">
    <location>
        <begin position="67"/>
        <end position="88"/>
    </location>
</feature>
<evidence type="ECO:0000256" key="1">
    <source>
        <dbReference type="SAM" id="MobiDB-lite"/>
    </source>
</evidence>
<feature type="non-terminal residue" evidence="2">
    <location>
        <position position="1"/>
    </location>
</feature>